<gene>
    <name evidence="11" type="primary">LOC104220870</name>
</gene>
<dbReference type="RefSeq" id="XP_009770135.1">
    <property type="nucleotide sequence ID" value="XM_009771833.1"/>
</dbReference>
<dbReference type="GO" id="GO:0016787">
    <property type="term" value="F:hydrolase activity"/>
    <property type="evidence" value="ECO:0007669"/>
    <property type="project" value="UniProtKB-KW"/>
</dbReference>
<feature type="domain" description="Reverse transcriptase RNase H-like" evidence="9">
    <location>
        <begin position="706"/>
        <end position="809"/>
    </location>
</feature>
<dbReference type="InterPro" id="IPR043502">
    <property type="entry name" value="DNA/RNA_pol_sf"/>
</dbReference>
<dbReference type="InterPro" id="IPR000477">
    <property type="entry name" value="RT_dom"/>
</dbReference>
<dbReference type="CDD" id="cd09274">
    <property type="entry name" value="RNase_HI_RT_Ty3"/>
    <property type="match status" value="1"/>
</dbReference>
<name>A0A1U7W7A2_NICSY</name>
<dbReference type="PANTHER" id="PTHR37984:SF5">
    <property type="entry name" value="PROTEIN NYNRIN-LIKE"/>
    <property type="match status" value="1"/>
</dbReference>
<sequence length="1095" mass="126102">MGRHTVQKSVGVLELDVVSALSAQISTLANQVNQMNLSINKQHVQQVQAFCEIYGEGNTRDICPANPESVCFVGYSNRVQTNQYGNTYNLNWRNHPNFSWGGNQGTQNQYRPQAPQQQYRPPQVELQMSPTSHLEDMLKKVMAEQQALSQKVMVEQQALSQKVMAEQQDLAITVRNLERQMGQLASSQNTRPAGALPSDIEANPRAALHAVSLRNGRQLEEVQSKKRKHVTFHERPTTIESTSEKAKEPENPAGEAVSEQPPQLVARPPPPFPQRLQKLRDNAAYKKFLDILKQLGLGEPRPTTVILQLADRSLAHPEGVIEDVLVQGFRKFEELDRPVTLTFPRPSIEEALKLELKPLPVHLRYAYLGNFETLLVIISSSLTSTQEEKLLRVLREHKKAIGWTIADIKGISPSFCMHKIFLEDGHRPSVEQQRRLNPIIKEVGGMTVVENEKNELIPTCIVTGWRVCIDYRKLNKAPRKDHFPLSFIDQMLDRFAGHEYYCFLDGYSGYNQIVICPEDQEKTTVTCPYGTFAFKQMSFCLSNAPTTFQRCMMAIFTDMVEKFVEVFMDDFSVFGSSYDDCLRNLSKVLARCEETNLVLNWEKCHFMVQEGIVLGHRVSKSGIEVDKAKVNAVEKLPPPISVKGVRSYLGHTGFYRCFIKDFSKIATPLCRLLEKDVTFNFDDACLKAFEELKKKLVTTPISVAPDWSLPFELMCDASDRAIRVVLGQRKDKVFYSIYYASKTLDDAQLNYTTTEKDLLVVVWAFEKCRAYLVGTKVIVHTDHKAIRYLFTKKESKARLMRWVLLLQEFDIEIRDRKGTKNQVADHLSRLENHDHVEEGGQIKEVFPDEQLFAINQDPPPWYADYVNYLVSEVLPPEIQSEARKRFLHDVNFYYWDEPYLYKQCADQLMRRCIPEKERNQANIGEEVSVNRKDWAAKLDDSLWAYRTAYKTPIGASPYKLVYGKACHLPVELEHKAYWAIKKLNMDLEAAGEKRLMQLNKLDEFRLHSYENAKLYKEKTKRWHDKHIKPRHFEPGQQLKSRWSGPFEVVRVTPYGAIELRALNCERKFLVNGHRVKHYWGGMINREKTKVVLPDE</sequence>
<evidence type="ECO:0000256" key="1">
    <source>
        <dbReference type="ARBA" id="ARBA00022679"/>
    </source>
</evidence>
<keyword evidence="2" id="KW-0548">Nucleotidyltransferase</keyword>
<evidence type="ECO:0000256" key="6">
    <source>
        <dbReference type="ARBA" id="ARBA00022918"/>
    </source>
</evidence>
<evidence type="ECO:0000313" key="10">
    <source>
        <dbReference type="Proteomes" id="UP000189701"/>
    </source>
</evidence>
<dbReference type="SUPFAM" id="SSF56672">
    <property type="entry name" value="DNA/RNA polymerases"/>
    <property type="match status" value="1"/>
</dbReference>
<evidence type="ECO:0000259" key="9">
    <source>
        <dbReference type="Pfam" id="PF17917"/>
    </source>
</evidence>
<evidence type="ECO:0000256" key="2">
    <source>
        <dbReference type="ARBA" id="ARBA00022695"/>
    </source>
</evidence>
<dbReference type="Gene3D" id="3.30.70.270">
    <property type="match status" value="2"/>
</dbReference>
<dbReference type="CDD" id="cd01647">
    <property type="entry name" value="RT_LTR"/>
    <property type="match status" value="1"/>
</dbReference>
<keyword evidence="10" id="KW-1185">Reference proteome</keyword>
<dbReference type="AlphaFoldDB" id="A0A1U7W7A2"/>
<dbReference type="Proteomes" id="UP000189701">
    <property type="component" value="Unplaced"/>
</dbReference>
<evidence type="ECO:0000256" key="5">
    <source>
        <dbReference type="ARBA" id="ARBA00022801"/>
    </source>
</evidence>
<dbReference type="FunFam" id="3.30.70.270:FF:000020">
    <property type="entry name" value="Transposon Tf2-6 polyprotein-like Protein"/>
    <property type="match status" value="1"/>
</dbReference>
<dbReference type="InterPro" id="IPR036397">
    <property type="entry name" value="RNaseH_sf"/>
</dbReference>
<dbReference type="GO" id="GO:0003964">
    <property type="term" value="F:RNA-directed DNA polymerase activity"/>
    <property type="evidence" value="ECO:0007669"/>
    <property type="project" value="UniProtKB-KW"/>
</dbReference>
<dbReference type="InterPro" id="IPR041373">
    <property type="entry name" value="RT_RNaseH"/>
</dbReference>
<keyword evidence="4" id="KW-0255">Endonuclease</keyword>
<reference evidence="10" key="1">
    <citation type="journal article" date="2013" name="Genome Biol.">
        <title>Reference genomes and transcriptomes of Nicotiana sylvestris and Nicotiana tomentosiformis.</title>
        <authorList>
            <person name="Sierro N."/>
            <person name="Battey J.N."/>
            <person name="Ouadi S."/>
            <person name="Bovet L."/>
            <person name="Goepfert S."/>
            <person name="Bakaher N."/>
            <person name="Peitsch M.C."/>
            <person name="Ivanov N.V."/>
        </authorList>
    </citation>
    <scope>NUCLEOTIDE SEQUENCE [LARGE SCALE GENOMIC DNA]</scope>
</reference>
<dbReference type="InterPro" id="IPR043128">
    <property type="entry name" value="Rev_trsase/Diguanyl_cyclase"/>
</dbReference>
<dbReference type="GO" id="GO:0003676">
    <property type="term" value="F:nucleic acid binding"/>
    <property type="evidence" value="ECO:0007669"/>
    <property type="project" value="InterPro"/>
</dbReference>
<dbReference type="eggNOG" id="KOG0017">
    <property type="taxonomic scope" value="Eukaryota"/>
</dbReference>
<organism evidence="10 11">
    <name type="scientific">Nicotiana sylvestris</name>
    <name type="common">Wood tobacco</name>
    <name type="synonym">South American tobacco</name>
    <dbReference type="NCBI Taxonomy" id="4096"/>
    <lineage>
        <taxon>Eukaryota</taxon>
        <taxon>Viridiplantae</taxon>
        <taxon>Streptophyta</taxon>
        <taxon>Embryophyta</taxon>
        <taxon>Tracheophyta</taxon>
        <taxon>Spermatophyta</taxon>
        <taxon>Magnoliopsida</taxon>
        <taxon>eudicotyledons</taxon>
        <taxon>Gunneridae</taxon>
        <taxon>Pentapetalae</taxon>
        <taxon>asterids</taxon>
        <taxon>lamiids</taxon>
        <taxon>Solanales</taxon>
        <taxon>Solanaceae</taxon>
        <taxon>Nicotianoideae</taxon>
        <taxon>Nicotianeae</taxon>
        <taxon>Nicotiana</taxon>
    </lineage>
</organism>
<keyword evidence="3" id="KW-0540">Nuclease</keyword>
<feature type="compositionally biased region" description="Basic and acidic residues" evidence="7">
    <location>
        <begin position="231"/>
        <end position="250"/>
    </location>
</feature>
<feature type="region of interest" description="Disordered" evidence="7">
    <location>
        <begin position="218"/>
        <end position="271"/>
    </location>
</feature>
<protein>
    <submittedName>
        <fullName evidence="11">Uncharacterized protein LOC104220870</fullName>
    </submittedName>
</protein>
<keyword evidence="6" id="KW-0695">RNA-directed DNA polymerase</keyword>
<evidence type="ECO:0000313" key="11">
    <source>
        <dbReference type="RefSeq" id="XP_009770135.1"/>
    </source>
</evidence>
<evidence type="ECO:0000256" key="4">
    <source>
        <dbReference type="ARBA" id="ARBA00022759"/>
    </source>
</evidence>
<dbReference type="Gene3D" id="3.30.420.10">
    <property type="entry name" value="Ribonuclease H-like superfamily/Ribonuclease H"/>
    <property type="match status" value="1"/>
</dbReference>
<evidence type="ECO:0000256" key="7">
    <source>
        <dbReference type="SAM" id="MobiDB-lite"/>
    </source>
</evidence>
<dbReference type="Pfam" id="PF00078">
    <property type="entry name" value="RVT_1"/>
    <property type="match status" value="1"/>
</dbReference>
<reference evidence="11" key="2">
    <citation type="submission" date="2025-08" db="UniProtKB">
        <authorList>
            <consortium name="RefSeq"/>
        </authorList>
    </citation>
    <scope>IDENTIFICATION</scope>
    <source>
        <tissue evidence="11">Leaf</tissue>
    </source>
</reference>
<evidence type="ECO:0000256" key="3">
    <source>
        <dbReference type="ARBA" id="ARBA00022722"/>
    </source>
</evidence>
<dbReference type="STRING" id="4096.A0A1U7W7A2"/>
<keyword evidence="1" id="KW-0808">Transferase</keyword>
<dbReference type="PANTHER" id="PTHR37984">
    <property type="entry name" value="PROTEIN CBG26694"/>
    <property type="match status" value="1"/>
</dbReference>
<accession>A0A1U7W7A2</accession>
<evidence type="ECO:0000259" key="8">
    <source>
        <dbReference type="Pfam" id="PF00078"/>
    </source>
</evidence>
<dbReference type="InterPro" id="IPR050951">
    <property type="entry name" value="Retrovirus_Pol_polyprotein"/>
</dbReference>
<dbReference type="Pfam" id="PF17917">
    <property type="entry name" value="RT_RNaseH"/>
    <property type="match status" value="1"/>
</dbReference>
<feature type="domain" description="Reverse transcriptase" evidence="8">
    <location>
        <begin position="463"/>
        <end position="617"/>
    </location>
</feature>
<proteinExistence type="predicted"/>
<dbReference type="GO" id="GO:0004519">
    <property type="term" value="F:endonuclease activity"/>
    <property type="evidence" value="ECO:0007669"/>
    <property type="project" value="UniProtKB-KW"/>
</dbReference>
<keyword evidence="5" id="KW-0378">Hydrolase</keyword>